<name>A0A8S3ZRB0_9EUPU</name>
<dbReference type="Proteomes" id="UP000678393">
    <property type="component" value="Unassembled WGS sequence"/>
</dbReference>
<evidence type="ECO:0000256" key="1">
    <source>
        <dbReference type="SAM" id="SignalP"/>
    </source>
</evidence>
<gene>
    <name evidence="2" type="ORF">CUNI_LOCUS15918</name>
</gene>
<organism evidence="2 3">
    <name type="scientific">Candidula unifasciata</name>
    <dbReference type="NCBI Taxonomy" id="100452"/>
    <lineage>
        <taxon>Eukaryota</taxon>
        <taxon>Metazoa</taxon>
        <taxon>Spiralia</taxon>
        <taxon>Lophotrochozoa</taxon>
        <taxon>Mollusca</taxon>
        <taxon>Gastropoda</taxon>
        <taxon>Heterobranchia</taxon>
        <taxon>Euthyneura</taxon>
        <taxon>Panpulmonata</taxon>
        <taxon>Eupulmonata</taxon>
        <taxon>Stylommatophora</taxon>
        <taxon>Helicina</taxon>
        <taxon>Helicoidea</taxon>
        <taxon>Geomitridae</taxon>
        <taxon>Candidula</taxon>
    </lineage>
</organism>
<evidence type="ECO:0000313" key="3">
    <source>
        <dbReference type="Proteomes" id="UP000678393"/>
    </source>
</evidence>
<evidence type="ECO:0000313" key="2">
    <source>
        <dbReference type="EMBL" id="CAG5130360.1"/>
    </source>
</evidence>
<reference evidence="2" key="1">
    <citation type="submission" date="2021-04" db="EMBL/GenBank/DDBJ databases">
        <authorList>
            <consortium name="Molecular Ecology Group"/>
        </authorList>
    </citation>
    <scope>NUCLEOTIDE SEQUENCE</scope>
</reference>
<keyword evidence="3" id="KW-1185">Reference proteome</keyword>
<feature type="chain" id="PRO_5035796887" evidence="1">
    <location>
        <begin position="20"/>
        <end position="152"/>
    </location>
</feature>
<protein>
    <submittedName>
        <fullName evidence="2">Uncharacterized protein</fullName>
    </submittedName>
</protein>
<comment type="caution">
    <text evidence="2">The sequence shown here is derived from an EMBL/GenBank/DDBJ whole genome shotgun (WGS) entry which is preliminary data.</text>
</comment>
<sequence>MDIFSLCLTLCVLSTVTLSMPQKAAPPVNLGRPFEKFTNQTLDEIITGAMGGVDVASNMILADNGHILAELDMYLTKEQFLGMYQPPKPEDMIKMGMMPAPIGAPPMNDGHVQDFTEDLKGNGVRQKRKATRNVRLRWTYAEIPYLFAKGHF</sequence>
<dbReference type="OrthoDB" id="10395671at2759"/>
<feature type="non-terminal residue" evidence="2">
    <location>
        <position position="1"/>
    </location>
</feature>
<accession>A0A8S3ZRB0</accession>
<keyword evidence="1" id="KW-0732">Signal</keyword>
<proteinExistence type="predicted"/>
<dbReference type="AlphaFoldDB" id="A0A8S3ZRB0"/>
<feature type="signal peptide" evidence="1">
    <location>
        <begin position="1"/>
        <end position="19"/>
    </location>
</feature>
<dbReference type="EMBL" id="CAJHNH020003990">
    <property type="protein sequence ID" value="CAG5130360.1"/>
    <property type="molecule type" value="Genomic_DNA"/>
</dbReference>